<feature type="binding site" evidence="6">
    <location>
        <position position="65"/>
    </location>
    <ligand>
        <name>Zn(2+)</name>
        <dbReference type="ChEBI" id="CHEBI:29105"/>
        <note>catalytic</note>
    </ligand>
</feature>
<dbReference type="Gene3D" id="3.90.180.10">
    <property type="entry name" value="Medium-chain alcohol dehydrogenases, catalytic domain"/>
    <property type="match status" value="1"/>
</dbReference>
<dbReference type="Gene3D" id="3.40.50.720">
    <property type="entry name" value="NAD(P)-binding Rossmann-like Domain"/>
    <property type="match status" value="1"/>
</dbReference>
<proteinExistence type="inferred from homology"/>
<feature type="binding site" evidence="6">
    <location>
        <position position="144"/>
    </location>
    <ligand>
        <name>Zn(2+)</name>
        <dbReference type="ChEBI" id="CHEBI:29105"/>
        <note>catalytic</note>
    </ligand>
</feature>
<comment type="similarity">
    <text evidence="2 6">Belongs to the zinc-containing alcohol dehydrogenase family.</text>
</comment>
<dbReference type="PANTHER" id="PTHR43350">
    <property type="entry name" value="NAD-DEPENDENT ALCOHOL DEHYDROGENASE"/>
    <property type="match status" value="1"/>
</dbReference>
<dbReference type="EC" id="1.1.1.405" evidence="6"/>
<reference evidence="9" key="1">
    <citation type="journal article" date="2021" name="PeerJ">
        <title>Extensive microbial diversity within the chicken gut microbiome revealed by metagenomics and culture.</title>
        <authorList>
            <person name="Gilroy R."/>
            <person name="Ravi A."/>
            <person name="Getino M."/>
            <person name="Pursley I."/>
            <person name="Horton D.L."/>
            <person name="Alikhan N.F."/>
            <person name="Baker D."/>
            <person name="Gharbi K."/>
            <person name="Hall N."/>
            <person name="Watson M."/>
            <person name="Adriaenssens E.M."/>
            <person name="Foster-Nyarko E."/>
            <person name="Jarju S."/>
            <person name="Secka A."/>
            <person name="Antonio M."/>
            <person name="Oren A."/>
            <person name="Chaudhuri R.R."/>
            <person name="La Ragione R."/>
            <person name="Hildebrand F."/>
            <person name="Pallen M.J."/>
        </authorList>
    </citation>
    <scope>NUCLEOTIDE SEQUENCE</scope>
    <source>
        <strain evidence="9">ChiSxjej3B15-1167</strain>
    </source>
</reference>
<keyword evidence="4 6" id="KW-0862">Zinc</keyword>
<evidence type="ECO:0000256" key="1">
    <source>
        <dbReference type="ARBA" id="ARBA00001947"/>
    </source>
</evidence>
<name>A0A9D1X1Y4_9FIRM</name>
<evidence type="ECO:0000256" key="3">
    <source>
        <dbReference type="ARBA" id="ARBA00022723"/>
    </source>
</evidence>
<dbReference type="Pfam" id="PF00107">
    <property type="entry name" value="ADH_zinc_N"/>
    <property type="match status" value="1"/>
</dbReference>
<feature type="domain" description="Alcohol dehydrogenase-like N-terminal" evidence="8">
    <location>
        <begin position="26"/>
        <end position="132"/>
    </location>
</feature>
<dbReference type="Proteomes" id="UP000886805">
    <property type="component" value="Unassembled WGS sequence"/>
</dbReference>
<evidence type="ECO:0000259" key="8">
    <source>
        <dbReference type="Pfam" id="PF08240"/>
    </source>
</evidence>
<keyword evidence="3 6" id="KW-0479">Metal-binding</keyword>
<comment type="cofactor">
    <cofactor evidence="1 6">
        <name>Zn(2+)</name>
        <dbReference type="ChEBI" id="CHEBI:29105"/>
    </cofactor>
</comment>
<comment type="function">
    <text evidence="6">Catalyzes the NADPH dependent reduction of D-ribulose 5-phosphate to D-ribitol 5-phosphate.</text>
</comment>
<evidence type="ECO:0000313" key="9">
    <source>
        <dbReference type="EMBL" id="HIX71453.1"/>
    </source>
</evidence>
<dbReference type="InterPro" id="IPR013149">
    <property type="entry name" value="ADH-like_C"/>
</dbReference>
<dbReference type="GO" id="GO:0008270">
    <property type="term" value="F:zinc ion binding"/>
    <property type="evidence" value="ECO:0007669"/>
    <property type="project" value="UniProtKB-UniRule"/>
</dbReference>
<evidence type="ECO:0000313" key="10">
    <source>
        <dbReference type="Proteomes" id="UP000886805"/>
    </source>
</evidence>
<dbReference type="HAMAP" id="MF_02069">
    <property type="entry name" value="TarJ"/>
    <property type="match status" value="1"/>
</dbReference>
<dbReference type="SUPFAM" id="SSF50129">
    <property type="entry name" value="GroES-like"/>
    <property type="match status" value="1"/>
</dbReference>
<feature type="domain" description="Alcohol dehydrogenase-like C-terminal" evidence="7">
    <location>
        <begin position="220"/>
        <end position="294"/>
    </location>
</feature>
<evidence type="ECO:0000256" key="6">
    <source>
        <dbReference type="HAMAP-Rule" id="MF_02069"/>
    </source>
</evidence>
<dbReference type="InterPro" id="IPR013154">
    <property type="entry name" value="ADH-like_N"/>
</dbReference>
<dbReference type="PANTHER" id="PTHR43350:SF19">
    <property type="entry name" value="D-GULOSIDE 3-DEHYDROGENASE"/>
    <property type="match status" value="1"/>
</dbReference>
<dbReference type="AlphaFoldDB" id="A0A9D1X1Y4"/>
<evidence type="ECO:0000256" key="4">
    <source>
        <dbReference type="ARBA" id="ARBA00022833"/>
    </source>
</evidence>
<accession>A0A9D1X1Y4</accession>
<dbReference type="InterPro" id="IPR011032">
    <property type="entry name" value="GroES-like_sf"/>
</dbReference>
<dbReference type="InterPro" id="IPR036291">
    <property type="entry name" value="NAD(P)-bd_dom_sf"/>
</dbReference>
<keyword evidence="6" id="KW-0521">NADP</keyword>
<comment type="caution">
    <text evidence="9">The sequence shown here is derived from an EMBL/GenBank/DDBJ whole genome shotgun (WGS) entry which is preliminary data.</text>
</comment>
<evidence type="ECO:0000256" key="2">
    <source>
        <dbReference type="ARBA" id="ARBA00008072"/>
    </source>
</evidence>
<organism evidence="9 10">
    <name type="scientific">Candidatus Anaerobutyricum stercoripullorum</name>
    <dbReference type="NCBI Taxonomy" id="2838456"/>
    <lineage>
        <taxon>Bacteria</taxon>
        <taxon>Bacillati</taxon>
        <taxon>Bacillota</taxon>
        <taxon>Clostridia</taxon>
        <taxon>Lachnospirales</taxon>
        <taxon>Lachnospiraceae</taxon>
        <taxon>Anaerobutyricum</taxon>
    </lineage>
</organism>
<feature type="binding site" evidence="6">
    <location>
        <position position="64"/>
    </location>
    <ligand>
        <name>Zn(2+)</name>
        <dbReference type="ChEBI" id="CHEBI:29105"/>
        <note>catalytic</note>
    </ligand>
</feature>
<dbReference type="CDD" id="cd08237">
    <property type="entry name" value="ribitol-5-phosphate_DH"/>
    <property type="match status" value="1"/>
</dbReference>
<protein>
    <recommendedName>
        <fullName evidence="6">Ribulose-5-phosphate reductase</fullName>
        <shortName evidence="6">Ribulose-5-P reductase</shortName>
        <ecNumber evidence="6">1.1.1.405</ecNumber>
    </recommendedName>
    <alternativeName>
        <fullName evidence="6">Ribitol-5-phosphate dehydrogenase</fullName>
    </alternativeName>
</protein>
<dbReference type="Pfam" id="PF08240">
    <property type="entry name" value="ADH_N"/>
    <property type="match status" value="1"/>
</dbReference>
<keyword evidence="5 6" id="KW-0560">Oxidoreductase</keyword>
<dbReference type="InterPro" id="IPR034710">
    <property type="entry name" value="TarJ"/>
</dbReference>
<dbReference type="EMBL" id="DXEQ01000009">
    <property type="protein sequence ID" value="HIX71453.1"/>
    <property type="molecule type" value="Genomic_DNA"/>
</dbReference>
<gene>
    <name evidence="9" type="ORF">H9849_00380</name>
</gene>
<feature type="binding site" evidence="6">
    <location>
        <position position="38"/>
    </location>
    <ligand>
        <name>Zn(2+)</name>
        <dbReference type="ChEBI" id="CHEBI:29105"/>
        <note>catalytic</note>
    </ligand>
</feature>
<reference evidence="9" key="2">
    <citation type="submission" date="2021-04" db="EMBL/GenBank/DDBJ databases">
        <authorList>
            <person name="Gilroy R."/>
        </authorList>
    </citation>
    <scope>NUCLEOTIDE SEQUENCE</scope>
    <source>
        <strain evidence="9">ChiSxjej3B15-1167</strain>
    </source>
</reference>
<dbReference type="SUPFAM" id="SSF51735">
    <property type="entry name" value="NAD(P)-binding Rossmann-fold domains"/>
    <property type="match status" value="1"/>
</dbReference>
<evidence type="ECO:0000259" key="7">
    <source>
        <dbReference type="Pfam" id="PF00107"/>
    </source>
</evidence>
<evidence type="ECO:0000256" key="5">
    <source>
        <dbReference type="ARBA" id="ARBA00023002"/>
    </source>
</evidence>
<comment type="catalytic activity">
    <reaction evidence="6">
        <text>D-ribitol 5-phosphate + NADP(+) = D-ribulose 5-phosphate + NADPH + H(+)</text>
        <dbReference type="Rhea" id="RHEA:19921"/>
        <dbReference type="ChEBI" id="CHEBI:15378"/>
        <dbReference type="ChEBI" id="CHEBI:57695"/>
        <dbReference type="ChEBI" id="CHEBI:57783"/>
        <dbReference type="ChEBI" id="CHEBI:58121"/>
        <dbReference type="ChEBI" id="CHEBI:58349"/>
        <dbReference type="EC" id="1.1.1.405"/>
    </reaction>
</comment>
<sequence>MLNTVYRLVAPRRFEVAFNDIDLNGEQVVVRPTHLSICHADQRYYQGSRPAEILAKKLPMALIHEGIGDVVYDPLGEFKPGELVVMIPNTPVEKDDIIGENYLRSSRFRASGFDGFMQDNVALDRDRVLRLPQDIDRTVAAFTEIVTVSVQALRRFDRFAHARRNVVGIWGDGNLGYITSLFFRYMYPDTRLIIFGTDKEKLSSFSFADETYLVWDVPEGVEIDHAFECVGGDASQKAINQIIDLIHPEGTISLLGVSEYPIPINTRMVLEKGLRLFGSSRSSREDFEKTVEMYQEHPEILGYLSNIVGAQVEIHSIADMNKAFELDIHKMMGKTVMIWKK</sequence>
<dbReference type="GO" id="GO:0050256">
    <property type="term" value="F:ribitol-5-phosphate 2-dehydrogenase [NAD(P)+] activity"/>
    <property type="evidence" value="ECO:0007669"/>
    <property type="project" value="UniProtKB-UniRule"/>
</dbReference>